<accession>A0A016U0M2</accession>
<dbReference type="EMBL" id="JARK01001399">
    <property type="protein sequence ID" value="EYC08869.1"/>
    <property type="molecule type" value="Genomic_DNA"/>
</dbReference>
<dbReference type="AlphaFoldDB" id="A0A016U0M2"/>
<comment type="caution">
    <text evidence="1">The sequence shown here is derived from an EMBL/GenBank/DDBJ whole genome shotgun (WGS) entry which is preliminary data.</text>
</comment>
<sequence>MVCIYREHQSQLPLLRPLHLRGAVDATPNIHRARPHSVSVAAAGVVIVIDVPCIKYINTHNNFVRKSERRVCVPHSNDKKLL</sequence>
<reference evidence="2" key="1">
    <citation type="journal article" date="2015" name="Nat. Genet.">
        <title>The genome and transcriptome of the zoonotic hookworm Ancylostoma ceylanicum identify infection-specific gene families.</title>
        <authorList>
            <person name="Schwarz E.M."/>
            <person name="Hu Y."/>
            <person name="Antoshechkin I."/>
            <person name="Miller M.M."/>
            <person name="Sternberg P.W."/>
            <person name="Aroian R.V."/>
        </authorList>
    </citation>
    <scope>NUCLEOTIDE SEQUENCE</scope>
    <source>
        <strain evidence="2">HY135</strain>
    </source>
</reference>
<organism evidence="1 2">
    <name type="scientific">Ancylostoma ceylanicum</name>
    <dbReference type="NCBI Taxonomy" id="53326"/>
    <lineage>
        <taxon>Eukaryota</taxon>
        <taxon>Metazoa</taxon>
        <taxon>Ecdysozoa</taxon>
        <taxon>Nematoda</taxon>
        <taxon>Chromadorea</taxon>
        <taxon>Rhabditida</taxon>
        <taxon>Rhabditina</taxon>
        <taxon>Rhabditomorpha</taxon>
        <taxon>Strongyloidea</taxon>
        <taxon>Ancylostomatidae</taxon>
        <taxon>Ancylostomatinae</taxon>
        <taxon>Ancylostoma</taxon>
    </lineage>
</organism>
<protein>
    <submittedName>
        <fullName evidence="1">Uncharacterized protein</fullName>
    </submittedName>
</protein>
<evidence type="ECO:0000313" key="2">
    <source>
        <dbReference type="Proteomes" id="UP000024635"/>
    </source>
</evidence>
<evidence type="ECO:0000313" key="1">
    <source>
        <dbReference type="EMBL" id="EYC08869.1"/>
    </source>
</evidence>
<name>A0A016U0M2_9BILA</name>
<gene>
    <name evidence="1" type="primary">Acey_s0063.g3405</name>
    <name evidence="1" type="ORF">Y032_0063g3405</name>
</gene>
<proteinExistence type="predicted"/>
<keyword evidence="2" id="KW-1185">Reference proteome</keyword>
<dbReference type="Proteomes" id="UP000024635">
    <property type="component" value="Unassembled WGS sequence"/>
</dbReference>